<proteinExistence type="predicted"/>
<evidence type="ECO:0000259" key="1">
    <source>
        <dbReference type="Pfam" id="PF12728"/>
    </source>
</evidence>
<dbReference type="InterPro" id="IPR041657">
    <property type="entry name" value="HTH_17"/>
</dbReference>
<protein>
    <recommendedName>
        <fullName evidence="1">Helix-turn-helix domain-containing protein</fullName>
    </recommendedName>
</protein>
<dbReference type="Pfam" id="PF12728">
    <property type="entry name" value="HTH_17"/>
    <property type="match status" value="1"/>
</dbReference>
<dbReference type="OrthoDB" id="7246at10239"/>
<evidence type="ECO:0000313" key="3">
    <source>
        <dbReference type="Proteomes" id="UP000018806"/>
    </source>
</evidence>
<dbReference type="Proteomes" id="UP000018806">
    <property type="component" value="Segment"/>
</dbReference>
<keyword evidence="3" id="KW-1185">Reference proteome</keyword>
<feature type="domain" description="Helix-turn-helix" evidence="1">
    <location>
        <begin position="10"/>
        <end position="55"/>
    </location>
</feature>
<dbReference type="KEGG" id="vg:18479851"/>
<evidence type="ECO:0000313" key="2">
    <source>
        <dbReference type="EMBL" id="AHB79584.1"/>
    </source>
</evidence>
<dbReference type="RefSeq" id="YP_009002704.1">
    <property type="nucleotide sequence ID" value="NC_023498.1"/>
</dbReference>
<gene>
    <name evidence="2" type="primary">54</name>
    <name evidence="2" type="ORF">PBI_VALIDUS_54</name>
</gene>
<dbReference type="InterPro" id="IPR009061">
    <property type="entry name" value="DNA-bd_dom_put_sf"/>
</dbReference>
<dbReference type="SUPFAM" id="SSF46955">
    <property type="entry name" value="Putative DNA-binding domain"/>
    <property type="match status" value="1"/>
</dbReference>
<dbReference type="EMBL" id="KF713486">
    <property type="protein sequence ID" value="AHB79584.1"/>
    <property type="molecule type" value="Genomic_DNA"/>
</dbReference>
<dbReference type="GeneID" id="18479851"/>
<sequence length="266" mass="28747">MSARHIDEGEAAERLGITRVALRARRRRGTAPAHKHAGRRVLYDVAAIEEYVEAARAAENTHVLDMFTPRVGKTATTDEVLTLLRIAHDPWILDKVVKRHRDELTAAGWDADTGTFTRQAIIRVALMLRSSTSPRAARIAKAAKAGSKVISFDHGPRSQQCAAIFDRAMGLAERVRDDDPGEVWAGLRKLDPHALTGVAVALAALVDIDSPGVTRYLRSLAEGGGAIEGLQRLVPTRETTDGVPLSVLDQIVADDEAETIESEGAA</sequence>
<name>V5UP45_9CAUD</name>
<organism evidence="2 3">
    <name type="scientific">Mycobacterium phage Validus</name>
    <dbReference type="NCBI Taxonomy" id="1414747"/>
    <lineage>
        <taxon>Viruses</taxon>
        <taxon>Duplodnaviria</taxon>
        <taxon>Heunggongvirae</taxon>
        <taxon>Uroviricota</taxon>
        <taxon>Caudoviricetes</taxon>
        <taxon>Weiservirinae</taxon>
        <taxon>Anayavirus</taxon>
        <taxon>Anayavirus validus</taxon>
    </lineage>
</organism>
<accession>V5UP45</accession>
<reference evidence="2 3" key="1">
    <citation type="submission" date="2013-09" db="EMBL/GenBank/DDBJ databases">
        <authorList>
            <person name="Alapati N."/>
            <person name="Amjadi S."/>
            <person name="Brashears C.B."/>
            <person name="Briell V.C."/>
            <person name="Cody B.J."/>
            <person name="Durham R.J."/>
            <person name="Griffin A.K."/>
            <person name="Henderson M.S."/>
            <person name="Interrante E.J."/>
            <person name="Killingsworth B.W."/>
            <person name="Kolar C.R."/>
            <person name="Lee T."/>
            <person name="Mundhenk S.E."/>
            <person name="Myers M.E."/>
            <person name="Olaniyan O.M."/>
            <person name="Orlando C.M."/>
            <person name="Peterson C.E."/>
            <person name="Riley B.C."/>
            <person name="Sawyer L.E."/>
            <person name="Simitzi N.J."/>
            <person name="St Cyr M.K."/>
            <person name="White R.K."/>
            <person name="Wu H."/>
            <person name="Adair T.L."/>
            <person name="Gibbon B.C."/>
            <person name="Buck G.A."/>
            <person name="Campbell R."/>
            <person name="Carvalho M.R."/>
            <person name="Duckworth R.A."/>
            <person name="Dunn T."/>
            <person name="Halpern C."/>
            <person name="Johnson A."/>
            <person name="Kiflezghi M.G."/>
            <person name="Lee V."/>
            <person name="Loviza R.A."/>
            <person name="Serrano M.G."/>
            <person name="Shah Z.V."/>
            <person name="Sharma K."/>
            <person name="Voegtly L.J."/>
            <person name="Walstead R."/>
            <person name="Wang Y.P."/>
            <person name="Bradley K.W."/>
            <person name="Clarke D.Q."/>
            <person name="Barker L.P."/>
            <person name="Bailey C."/>
            <person name="Asai D.J."/>
            <person name="Bowman C.A."/>
            <person name="Russell D.A."/>
            <person name="Pope W.H."/>
            <person name="Jacobs-Sera D."/>
            <person name="Hendrix R.W."/>
            <person name="Hatfull G.F."/>
        </authorList>
    </citation>
    <scope>NUCLEOTIDE SEQUENCE [LARGE SCALE GENOMIC DNA]</scope>
</reference>